<feature type="transmembrane region" description="Helical" evidence="7">
    <location>
        <begin position="241"/>
        <end position="266"/>
    </location>
</feature>
<evidence type="ECO:0000313" key="9">
    <source>
        <dbReference type="EMBL" id="MDN0077109.1"/>
    </source>
</evidence>
<reference evidence="9" key="1">
    <citation type="submission" date="2023-06" db="EMBL/GenBank/DDBJ databases">
        <authorList>
            <person name="Zhang S."/>
        </authorList>
    </citation>
    <scope>NUCLEOTIDE SEQUENCE</scope>
    <source>
        <strain evidence="9">SG2303</strain>
    </source>
</reference>
<accession>A0ABT7XU80</accession>
<feature type="transmembrane region" description="Helical" evidence="7">
    <location>
        <begin position="94"/>
        <end position="127"/>
    </location>
</feature>
<keyword evidence="4 7" id="KW-1133">Transmembrane helix</keyword>
<dbReference type="RefSeq" id="WP_289831741.1">
    <property type="nucleotide sequence ID" value="NZ_JAUEDK010000053.1"/>
</dbReference>
<evidence type="ECO:0000256" key="3">
    <source>
        <dbReference type="ARBA" id="ARBA00022692"/>
    </source>
</evidence>
<evidence type="ECO:0000259" key="8">
    <source>
        <dbReference type="Pfam" id="PF00482"/>
    </source>
</evidence>
<evidence type="ECO:0000313" key="10">
    <source>
        <dbReference type="Proteomes" id="UP001168540"/>
    </source>
</evidence>
<dbReference type="PANTHER" id="PTHR35007:SF1">
    <property type="entry name" value="PILUS ASSEMBLY PROTEIN"/>
    <property type="match status" value="1"/>
</dbReference>
<protein>
    <submittedName>
        <fullName evidence="9">Type II secretion system F family protein</fullName>
    </submittedName>
</protein>
<keyword evidence="10" id="KW-1185">Reference proteome</keyword>
<dbReference type="Pfam" id="PF00482">
    <property type="entry name" value="T2SSF"/>
    <property type="match status" value="1"/>
</dbReference>
<evidence type="ECO:0000256" key="5">
    <source>
        <dbReference type="ARBA" id="ARBA00023136"/>
    </source>
</evidence>
<feature type="domain" description="Type II secretion system protein GspF" evidence="8">
    <location>
        <begin position="142"/>
        <end position="267"/>
    </location>
</feature>
<feature type="transmembrane region" description="Helical" evidence="7">
    <location>
        <begin position="286"/>
        <end position="305"/>
    </location>
</feature>
<keyword evidence="3 7" id="KW-0812">Transmembrane</keyword>
<keyword evidence="2" id="KW-1003">Cell membrane</keyword>
<comment type="subcellular location">
    <subcellularLocation>
        <location evidence="1">Cell membrane</location>
        <topology evidence="1">Multi-pass membrane protein</topology>
    </subcellularLocation>
</comment>
<dbReference type="EMBL" id="JAUEDK010000053">
    <property type="protein sequence ID" value="MDN0077109.1"/>
    <property type="molecule type" value="Genomic_DNA"/>
</dbReference>
<evidence type="ECO:0000256" key="2">
    <source>
        <dbReference type="ARBA" id="ARBA00022475"/>
    </source>
</evidence>
<evidence type="ECO:0000256" key="6">
    <source>
        <dbReference type="SAM" id="Coils"/>
    </source>
</evidence>
<dbReference type="InterPro" id="IPR018076">
    <property type="entry name" value="T2SS_GspF_dom"/>
</dbReference>
<name>A0ABT7XU80_9NEIS</name>
<evidence type="ECO:0000256" key="7">
    <source>
        <dbReference type="SAM" id="Phobius"/>
    </source>
</evidence>
<feature type="coiled-coil region" evidence="6">
    <location>
        <begin position="220"/>
        <end position="247"/>
    </location>
</feature>
<proteinExistence type="predicted"/>
<dbReference type="PANTHER" id="PTHR35007">
    <property type="entry name" value="INTEGRAL MEMBRANE PROTEIN-RELATED"/>
    <property type="match status" value="1"/>
</dbReference>
<sequence>MSKLALLAISAALLLVALGILLWKHASERAAADLAQRFVDSRLEPVATQAKTVGRAPEKMVARAAENWLEIQLNRAGIERRQIFMRTAGAALGVFALSGLLLGGFVGLGIGVLISGALGAFALWLRIAKRHRQLVRQLPNYLDAIVRLITIGNSVQSAFQSAIANTEPPLRSCLEQVNRLLRSGLEIDKALAQTAQAYGVGELTLLASVMRLSVKYGGRADTVLERMAGFMRDREQAERELVALSAEVRLSAWVLGLLPMLMAFFILATNPHYFATLLNDGSGIKLLVGAFGLQVLGSFLLFRLARL</sequence>
<keyword evidence="6" id="KW-0175">Coiled coil</keyword>
<dbReference type="Proteomes" id="UP001168540">
    <property type="component" value="Unassembled WGS sequence"/>
</dbReference>
<comment type="caution">
    <text evidence="9">The sequence shown here is derived from an EMBL/GenBank/DDBJ whole genome shotgun (WGS) entry which is preliminary data.</text>
</comment>
<evidence type="ECO:0000256" key="1">
    <source>
        <dbReference type="ARBA" id="ARBA00004651"/>
    </source>
</evidence>
<keyword evidence="5 7" id="KW-0472">Membrane</keyword>
<organism evidence="9 10">
    <name type="scientific">Crenobacter oryzisoli</name>
    <dbReference type="NCBI Taxonomy" id="3056844"/>
    <lineage>
        <taxon>Bacteria</taxon>
        <taxon>Pseudomonadati</taxon>
        <taxon>Pseudomonadota</taxon>
        <taxon>Betaproteobacteria</taxon>
        <taxon>Neisseriales</taxon>
        <taxon>Neisseriaceae</taxon>
        <taxon>Crenobacter</taxon>
    </lineage>
</organism>
<gene>
    <name evidence="9" type="ORF">QU481_19880</name>
</gene>
<evidence type="ECO:0000256" key="4">
    <source>
        <dbReference type="ARBA" id="ARBA00022989"/>
    </source>
</evidence>